<comment type="subcellular location">
    <subcellularLocation>
        <location evidence="1">Membrane</location>
        <topology evidence="1">Multi-pass membrane protein</topology>
    </subcellularLocation>
</comment>
<feature type="transmembrane region" description="Helical" evidence="6">
    <location>
        <begin position="248"/>
        <end position="267"/>
    </location>
</feature>
<protein>
    <submittedName>
        <fullName evidence="9">DNA-binding transcriptional regulator, PadR family</fullName>
    </submittedName>
</protein>
<dbReference type="Gene3D" id="1.10.10.10">
    <property type="entry name" value="Winged helix-like DNA-binding domain superfamily/Winged helix DNA-binding domain"/>
    <property type="match status" value="1"/>
</dbReference>
<evidence type="ECO:0000313" key="9">
    <source>
        <dbReference type="EMBL" id="SNT54056.1"/>
    </source>
</evidence>
<dbReference type="EMBL" id="FZOR01000041">
    <property type="protein sequence ID" value="SNT54056.1"/>
    <property type="molecule type" value="Genomic_DNA"/>
</dbReference>
<feature type="transmembrane region" description="Helical" evidence="6">
    <location>
        <begin position="273"/>
        <end position="292"/>
    </location>
</feature>
<proteinExistence type="inferred from homology"/>
<feature type="transmembrane region" description="Helical" evidence="6">
    <location>
        <begin position="7"/>
        <end position="28"/>
    </location>
</feature>
<dbReference type="InterPro" id="IPR037185">
    <property type="entry name" value="EmrE-like"/>
</dbReference>
<feature type="transmembrane region" description="Helical" evidence="6">
    <location>
        <begin position="101"/>
        <end position="123"/>
    </location>
</feature>
<dbReference type="GO" id="GO:0016020">
    <property type="term" value="C:membrane"/>
    <property type="evidence" value="ECO:0007669"/>
    <property type="project" value="UniProtKB-SubCell"/>
</dbReference>
<dbReference type="InterPro" id="IPR005149">
    <property type="entry name" value="Tscrpt_reg_PadR_N"/>
</dbReference>
<dbReference type="InterPro" id="IPR036388">
    <property type="entry name" value="WH-like_DNA-bd_sf"/>
</dbReference>
<keyword evidence="4 6" id="KW-1133">Transmembrane helix</keyword>
<dbReference type="GO" id="GO:0003677">
    <property type="term" value="F:DNA binding"/>
    <property type="evidence" value="ECO:0007669"/>
    <property type="project" value="UniProtKB-KW"/>
</dbReference>
<dbReference type="PANTHER" id="PTHR32322:SF2">
    <property type="entry name" value="EAMA DOMAIN-CONTAINING PROTEIN"/>
    <property type="match status" value="1"/>
</dbReference>
<feature type="transmembrane region" description="Helical" evidence="6">
    <location>
        <begin position="75"/>
        <end position="95"/>
    </location>
</feature>
<reference evidence="9 10" key="1">
    <citation type="submission" date="2017-06" db="EMBL/GenBank/DDBJ databases">
        <authorList>
            <person name="Kim H.J."/>
            <person name="Triplett B.A."/>
        </authorList>
    </citation>
    <scope>NUCLEOTIDE SEQUENCE [LARGE SCALE GENOMIC DNA]</scope>
    <source>
        <strain evidence="9 10">DSM 44715</strain>
    </source>
</reference>
<keyword evidence="10" id="KW-1185">Reference proteome</keyword>
<keyword evidence="5 6" id="KW-0472">Membrane</keyword>
<evidence type="ECO:0000313" key="10">
    <source>
        <dbReference type="Proteomes" id="UP000198318"/>
    </source>
</evidence>
<feature type="domain" description="Transcription regulator PadR N-terminal" evidence="8">
    <location>
        <begin position="313"/>
        <end position="386"/>
    </location>
</feature>
<dbReference type="InterPro" id="IPR000620">
    <property type="entry name" value="EamA_dom"/>
</dbReference>
<evidence type="ECO:0000256" key="2">
    <source>
        <dbReference type="ARBA" id="ARBA00007362"/>
    </source>
</evidence>
<evidence type="ECO:0000259" key="8">
    <source>
        <dbReference type="Pfam" id="PF03551"/>
    </source>
</evidence>
<dbReference type="SUPFAM" id="SSF103481">
    <property type="entry name" value="Multidrug resistance efflux transporter EmrE"/>
    <property type="match status" value="2"/>
</dbReference>
<feature type="domain" description="EamA" evidence="7">
    <location>
        <begin position="10"/>
        <end position="147"/>
    </location>
</feature>
<evidence type="ECO:0000259" key="7">
    <source>
        <dbReference type="Pfam" id="PF00892"/>
    </source>
</evidence>
<sequence length="490" mass="51524">MPRAWTNGLLAAWVTTTLGVPFLLISIAGRALPADVLACVRFGLGCATLLAVMAVRRGAASSLAAMGRLLRASPVEMLVVGVCSAALPSVLITVGEHHVPTGVVSLLLAGTPVWVAVGGHVVLPDERLKARQVACLALALGGLAVLTTGGSLKGASPWALLPVAAAMSYAVGNLLVRARLRKTDPLTLTCTQMLVATAASAPFALAHATRPDGSLGPWLAALVLGVACSGLGWLANTVLIQRVDAVRASLVSFAAPLVSVLLGVVVLDERLSPARLAAAGVVLSAVAAYGLVSRPGFRGPFARKGQAMLETAVLGFLAERPMHAFELRKQITALMGHVRPVSDGSLYPAVRRLEERGLLTRRVEPGSRGPARYVLALTDDGRAELRRRLADPDDVEITDRNRYFTILAFLHLLPSAAGRAEVLRRRLAFLDDPKRGFFVTGDRALRQDELDSPFRAGIQHIARVTSSAERAWLAETLAALETGKTPAAGG</sequence>
<keyword evidence="9" id="KW-0238">DNA-binding</keyword>
<feature type="transmembrane region" description="Helical" evidence="6">
    <location>
        <begin position="158"/>
        <end position="176"/>
    </location>
</feature>
<feature type="transmembrane region" description="Helical" evidence="6">
    <location>
        <begin position="188"/>
        <end position="209"/>
    </location>
</feature>
<keyword evidence="3 6" id="KW-0812">Transmembrane</keyword>
<gene>
    <name evidence="9" type="ORF">SAMN05443665_104129</name>
</gene>
<dbReference type="PANTHER" id="PTHR32322">
    <property type="entry name" value="INNER MEMBRANE TRANSPORTER"/>
    <property type="match status" value="1"/>
</dbReference>
<dbReference type="InterPro" id="IPR050638">
    <property type="entry name" value="AA-Vitamin_Transporters"/>
</dbReference>
<dbReference type="Proteomes" id="UP000198318">
    <property type="component" value="Unassembled WGS sequence"/>
</dbReference>
<evidence type="ECO:0000256" key="4">
    <source>
        <dbReference type="ARBA" id="ARBA00022989"/>
    </source>
</evidence>
<evidence type="ECO:0000256" key="3">
    <source>
        <dbReference type="ARBA" id="ARBA00022692"/>
    </source>
</evidence>
<dbReference type="Pfam" id="PF00892">
    <property type="entry name" value="EamA"/>
    <property type="match status" value="2"/>
</dbReference>
<dbReference type="OrthoDB" id="2374094at2"/>
<feature type="domain" description="EamA" evidence="7">
    <location>
        <begin position="158"/>
        <end position="287"/>
    </location>
</feature>
<evidence type="ECO:0000256" key="5">
    <source>
        <dbReference type="ARBA" id="ARBA00023136"/>
    </source>
</evidence>
<dbReference type="RefSeq" id="WP_143228186.1">
    <property type="nucleotide sequence ID" value="NZ_FZOR01000041.1"/>
</dbReference>
<feature type="transmembrane region" description="Helical" evidence="6">
    <location>
        <begin position="215"/>
        <end position="236"/>
    </location>
</feature>
<dbReference type="InterPro" id="IPR036390">
    <property type="entry name" value="WH_DNA-bd_sf"/>
</dbReference>
<evidence type="ECO:0000256" key="1">
    <source>
        <dbReference type="ARBA" id="ARBA00004141"/>
    </source>
</evidence>
<dbReference type="SUPFAM" id="SSF46785">
    <property type="entry name" value="Winged helix' DNA-binding domain"/>
    <property type="match status" value="1"/>
</dbReference>
<organism evidence="9 10">
    <name type="scientific">Actinomadura meyerae</name>
    <dbReference type="NCBI Taxonomy" id="240840"/>
    <lineage>
        <taxon>Bacteria</taxon>
        <taxon>Bacillati</taxon>
        <taxon>Actinomycetota</taxon>
        <taxon>Actinomycetes</taxon>
        <taxon>Streptosporangiales</taxon>
        <taxon>Thermomonosporaceae</taxon>
        <taxon>Actinomadura</taxon>
    </lineage>
</organism>
<name>A0A239NGN1_9ACTN</name>
<comment type="similarity">
    <text evidence="2">Belongs to the EamA transporter family.</text>
</comment>
<dbReference type="Pfam" id="PF03551">
    <property type="entry name" value="PadR"/>
    <property type="match status" value="1"/>
</dbReference>
<feature type="transmembrane region" description="Helical" evidence="6">
    <location>
        <begin position="135"/>
        <end position="152"/>
    </location>
</feature>
<accession>A0A239NGN1</accession>
<dbReference type="AlphaFoldDB" id="A0A239NGN1"/>
<evidence type="ECO:0000256" key="6">
    <source>
        <dbReference type="SAM" id="Phobius"/>
    </source>
</evidence>
<feature type="transmembrane region" description="Helical" evidence="6">
    <location>
        <begin position="34"/>
        <end position="55"/>
    </location>
</feature>